<keyword evidence="3" id="KW-1185">Reference proteome</keyword>
<dbReference type="EMBL" id="JANQDX010000011">
    <property type="protein sequence ID" value="KAL0916255.1"/>
    <property type="molecule type" value="Genomic_DNA"/>
</dbReference>
<reference evidence="2 3" key="1">
    <citation type="journal article" date="2024" name="Plant Biotechnol. J.">
        <title>Dendrobium thyrsiflorum genome and its molecular insights into genes involved in important horticultural traits.</title>
        <authorList>
            <person name="Chen B."/>
            <person name="Wang J.Y."/>
            <person name="Zheng P.J."/>
            <person name="Li K.L."/>
            <person name="Liang Y.M."/>
            <person name="Chen X.F."/>
            <person name="Zhang C."/>
            <person name="Zhao X."/>
            <person name="He X."/>
            <person name="Zhang G.Q."/>
            <person name="Liu Z.J."/>
            <person name="Xu Q."/>
        </authorList>
    </citation>
    <scope>NUCLEOTIDE SEQUENCE [LARGE SCALE GENOMIC DNA]</scope>
    <source>
        <strain evidence="2">GZMU011</strain>
    </source>
</reference>
<proteinExistence type="predicted"/>
<evidence type="ECO:0000313" key="2">
    <source>
        <dbReference type="EMBL" id="KAL0916255.1"/>
    </source>
</evidence>
<accession>A0ABD0UTX3</accession>
<organism evidence="2 3">
    <name type="scientific">Dendrobium thyrsiflorum</name>
    <name type="common">Pinecone-like raceme dendrobium</name>
    <name type="synonym">Orchid</name>
    <dbReference type="NCBI Taxonomy" id="117978"/>
    <lineage>
        <taxon>Eukaryota</taxon>
        <taxon>Viridiplantae</taxon>
        <taxon>Streptophyta</taxon>
        <taxon>Embryophyta</taxon>
        <taxon>Tracheophyta</taxon>
        <taxon>Spermatophyta</taxon>
        <taxon>Magnoliopsida</taxon>
        <taxon>Liliopsida</taxon>
        <taxon>Asparagales</taxon>
        <taxon>Orchidaceae</taxon>
        <taxon>Epidendroideae</taxon>
        <taxon>Malaxideae</taxon>
        <taxon>Dendrobiinae</taxon>
        <taxon>Dendrobium</taxon>
    </lineage>
</organism>
<name>A0ABD0UTX3_DENTH</name>
<evidence type="ECO:0000313" key="3">
    <source>
        <dbReference type="Proteomes" id="UP001552299"/>
    </source>
</evidence>
<feature type="compositionally biased region" description="Polar residues" evidence="1">
    <location>
        <begin position="29"/>
        <end position="39"/>
    </location>
</feature>
<comment type="caution">
    <text evidence="2">The sequence shown here is derived from an EMBL/GenBank/DDBJ whole genome shotgun (WGS) entry which is preliminary data.</text>
</comment>
<evidence type="ECO:0000256" key="1">
    <source>
        <dbReference type="SAM" id="MobiDB-lite"/>
    </source>
</evidence>
<sequence length="376" mass="42493">MGLLSVGMVIRDGRRNSLRVRGFKMRGSSARSSVTNQLPSGEDPMQRRPTISGRRDMIPLSNLFMIWNDKIGRVSYFKIFFLAIPTDKRGIFNVFHEKLLAPPLFSVRLQQGGEALTKKSSFFLFHPYTVMAENPSSYLRQRTATLPFSPLLGDGREPSSFLRQRTATLPFSPLLGDGREPSSFLRQRTATLPFSPLLGDGREPSSFLRQRTATSFFTTPRLLTDFLFYQTLKSSVCLMYNSPEMLVQPQQHKQRLQQGGEALTKKSSFFLFHPYTVMAENPSSYLRQRTATLPFSPLLGDGREPSSFLRQRTATLPFSPLLGDGREPSSFLRQRTATLPFSPLLGDGREPSSFLRQRTATSFFTTPRGSPKIRVI</sequence>
<dbReference type="Proteomes" id="UP001552299">
    <property type="component" value="Unassembled WGS sequence"/>
</dbReference>
<feature type="region of interest" description="Disordered" evidence="1">
    <location>
        <begin position="27"/>
        <end position="52"/>
    </location>
</feature>
<gene>
    <name evidence="2" type="ORF">M5K25_013748</name>
</gene>
<dbReference type="AlphaFoldDB" id="A0ABD0UTX3"/>
<protein>
    <submittedName>
        <fullName evidence="2">Uncharacterized protein</fullName>
    </submittedName>
</protein>